<accession>A0ABN8SRV5</accession>
<keyword evidence="2 3" id="KW-0802">TPR repeat</keyword>
<proteinExistence type="predicted"/>
<dbReference type="PROSITE" id="PS50005">
    <property type="entry name" value="TPR"/>
    <property type="match status" value="1"/>
</dbReference>
<dbReference type="Pfam" id="PF13374">
    <property type="entry name" value="TPR_10"/>
    <property type="match status" value="1"/>
</dbReference>
<name>A0ABN8SRV5_9CNID</name>
<dbReference type="InterPro" id="IPR011990">
    <property type="entry name" value="TPR-like_helical_dom_sf"/>
</dbReference>
<protein>
    <recommendedName>
        <fullName evidence="6">Kinesin light chain</fullName>
    </recommendedName>
</protein>
<dbReference type="PANTHER" id="PTHR45641">
    <property type="entry name" value="TETRATRICOPEPTIDE REPEAT PROTEIN (AFU_ORTHOLOGUE AFUA_6G03870)"/>
    <property type="match status" value="1"/>
</dbReference>
<feature type="repeat" description="TPR" evidence="3">
    <location>
        <begin position="474"/>
        <end position="507"/>
    </location>
</feature>
<evidence type="ECO:0000313" key="5">
    <source>
        <dbReference type="Proteomes" id="UP001159427"/>
    </source>
</evidence>
<sequence>MLPTDSVKLLESITGLEEDSENHANELSYILGHQPLALSTAAIYIESVREGPPKRADYGYPDYISEFKRDITSLGMEEEIEWRESDASKYSIPMYTAVLKAVNLSAQNDPVIRDLACIGYTDTSPLSLAYVLDFLKKNSYQHFTEAQIRNSLRNVLFKVAGKEGKQTLSSHQVIREAFRQVCKVSSKNQDCLNSTFCNLTAVAPSSNPESRVLLLGIFSRLALSLEHQLNATISNVYNTTLTDPNSSFGSQCLEILTSMCVFSTKERLQVTDVMSTIFTDTFLRFISHSSGFSGPAIIKPVTNVFRLNEVVNLTNLQAIRGDRYDLQIVLLVVCLHSGATRSKNEDLMRALNTTSTGILKLVPNTDKSRDTSVTLNLLGSMYRTLGYPYKSKDLHELALDVNRKSGGQNYNLLKDNASKGQIEQKESVLERATTFQKLGVIYRYLANLSLAQAYHEGSLKLLQTLLSPNHPYIAGSLLNLAVVYSRQGKHSEALQLYNQSLAILQQTYGPRHASVGRVLNTMGQSKWGKQTWGDDHTSVPTTLNSLGAAYCALRQPQQAAHLHMKALETLLRMDKGNARDHLLAETRHLLGNAFLAIGNFSDARLMYDLSHSGFRSLYKPDHWRVKGVLKSLNSVDSVLNKSPSIGALFVVVGHNNSGDRMKSNDVLNETKDLTTVSIRILNQFWIRHSTQEKLCSSEL</sequence>
<dbReference type="EMBL" id="CALNXI010003627">
    <property type="protein sequence ID" value="CAH3193877.1"/>
    <property type="molecule type" value="Genomic_DNA"/>
</dbReference>
<dbReference type="InterPro" id="IPR019734">
    <property type="entry name" value="TPR_rpt"/>
</dbReference>
<dbReference type="Gene3D" id="1.25.40.10">
    <property type="entry name" value="Tetratricopeptide repeat domain"/>
    <property type="match status" value="2"/>
</dbReference>
<gene>
    <name evidence="4" type="ORF">PEVE_00026710</name>
</gene>
<dbReference type="Pfam" id="PF13424">
    <property type="entry name" value="TPR_12"/>
    <property type="match status" value="1"/>
</dbReference>
<dbReference type="PANTHER" id="PTHR45641:SF19">
    <property type="entry name" value="NEPHROCYSTIN-3"/>
    <property type="match status" value="1"/>
</dbReference>
<dbReference type="SUPFAM" id="SSF48452">
    <property type="entry name" value="TPR-like"/>
    <property type="match status" value="1"/>
</dbReference>
<dbReference type="SMART" id="SM00028">
    <property type="entry name" value="TPR"/>
    <property type="match status" value="5"/>
</dbReference>
<organism evidence="4 5">
    <name type="scientific">Porites evermanni</name>
    <dbReference type="NCBI Taxonomy" id="104178"/>
    <lineage>
        <taxon>Eukaryota</taxon>
        <taxon>Metazoa</taxon>
        <taxon>Cnidaria</taxon>
        <taxon>Anthozoa</taxon>
        <taxon>Hexacorallia</taxon>
        <taxon>Scleractinia</taxon>
        <taxon>Fungiina</taxon>
        <taxon>Poritidae</taxon>
        <taxon>Porites</taxon>
    </lineage>
</organism>
<comment type="caution">
    <text evidence="4">The sequence shown here is derived from an EMBL/GenBank/DDBJ whole genome shotgun (WGS) entry which is preliminary data.</text>
</comment>
<evidence type="ECO:0000313" key="4">
    <source>
        <dbReference type="EMBL" id="CAH3193877.1"/>
    </source>
</evidence>
<reference evidence="4 5" key="1">
    <citation type="submission" date="2022-05" db="EMBL/GenBank/DDBJ databases">
        <authorList>
            <consortium name="Genoscope - CEA"/>
            <person name="William W."/>
        </authorList>
    </citation>
    <scope>NUCLEOTIDE SEQUENCE [LARGE SCALE GENOMIC DNA]</scope>
</reference>
<evidence type="ECO:0000256" key="1">
    <source>
        <dbReference type="ARBA" id="ARBA00022737"/>
    </source>
</evidence>
<evidence type="ECO:0000256" key="3">
    <source>
        <dbReference type="PROSITE-ProRule" id="PRU00339"/>
    </source>
</evidence>
<keyword evidence="5" id="KW-1185">Reference proteome</keyword>
<evidence type="ECO:0008006" key="6">
    <source>
        <dbReference type="Google" id="ProtNLM"/>
    </source>
</evidence>
<dbReference type="Proteomes" id="UP001159427">
    <property type="component" value="Unassembled WGS sequence"/>
</dbReference>
<evidence type="ECO:0000256" key="2">
    <source>
        <dbReference type="ARBA" id="ARBA00022803"/>
    </source>
</evidence>
<keyword evidence="1" id="KW-0677">Repeat</keyword>